<reference evidence="1" key="1">
    <citation type="submission" date="2004-07" db="EMBL/GenBank/DDBJ databases">
        <authorList>
            <person name="Town C.D."/>
        </authorList>
    </citation>
    <scope>NUCLEOTIDE SEQUENCE</scope>
</reference>
<reference evidence="1" key="2">
    <citation type="submission" date="2007-03" db="EMBL/GenBank/DDBJ databases">
        <authorList>
            <consortium name="The International Medicago Genome Annotation Group"/>
        </authorList>
    </citation>
    <scope>NUCLEOTIDE SEQUENCE</scope>
</reference>
<accession>A2Q1G8</accession>
<evidence type="ECO:0000313" key="1">
    <source>
        <dbReference type="EMBL" id="ABN05784.1"/>
    </source>
</evidence>
<gene>
    <name evidence="1" type="ORF">MtrDRAFT_AC148816g32v2</name>
</gene>
<name>A2Q1G8_MEDTR</name>
<dbReference type="EMBL" id="AC148816">
    <property type="protein sequence ID" value="ABN05784.1"/>
    <property type="molecule type" value="Genomic_DNA"/>
</dbReference>
<protein>
    <submittedName>
        <fullName evidence="1">Beta tubulin</fullName>
    </submittedName>
</protein>
<dbReference type="AlphaFoldDB" id="A2Q1G8"/>
<organism evidence="1">
    <name type="scientific">Medicago truncatula</name>
    <name type="common">Barrel medic</name>
    <name type="synonym">Medicago tribuloides</name>
    <dbReference type="NCBI Taxonomy" id="3880"/>
    <lineage>
        <taxon>Eukaryota</taxon>
        <taxon>Viridiplantae</taxon>
        <taxon>Streptophyta</taxon>
        <taxon>Embryophyta</taxon>
        <taxon>Tracheophyta</taxon>
        <taxon>Spermatophyta</taxon>
        <taxon>Magnoliopsida</taxon>
        <taxon>eudicotyledons</taxon>
        <taxon>Gunneridae</taxon>
        <taxon>Pentapetalae</taxon>
        <taxon>rosids</taxon>
        <taxon>fabids</taxon>
        <taxon>Fabales</taxon>
        <taxon>Fabaceae</taxon>
        <taxon>Papilionoideae</taxon>
        <taxon>50 kb inversion clade</taxon>
        <taxon>NPAAA clade</taxon>
        <taxon>Hologalegina</taxon>
        <taxon>IRL clade</taxon>
        <taxon>Trifolieae</taxon>
        <taxon>Medicago</taxon>
    </lineage>
</organism>
<sequence>MREIARVVGVEKPKEKERHGSCCRSCEEKGDDGFFLLEFMELQATKDKENEV</sequence>
<proteinExistence type="predicted"/>